<name>A0A0A8Y0E2_ARUDO</name>
<organism evidence="1">
    <name type="scientific">Arundo donax</name>
    <name type="common">Giant reed</name>
    <name type="synonym">Donax arundinaceus</name>
    <dbReference type="NCBI Taxonomy" id="35708"/>
    <lineage>
        <taxon>Eukaryota</taxon>
        <taxon>Viridiplantae</taxon>
        <taxon>Streptophyta</taxon>
        <taxon>Embryophyta</taxon>
        <taxon>Tracheophyta</taxon>
        <taxon>Spermatophyta</taxon>
        <taxon>Magnoliopsida</taxon>
        <taxon>Liliopsida</taxon>
        <taxon>Poales</taxon>
        <taxon>Poaceae</taxon>
        <taxon>PACMAD clade</taxon>
        <taxon>Arundinoideae</taxon>
        <taxon>Arundineae</taxon>
        <taxon>Arundo</taxon>
    </lineage>
</organism>
<sequence>MQKPGMKQARSQDLYREQQLSRLFSVLSMAEFHSCNRKMSKRSNNHFIVQHCFGSYFIYVIFFYFVEMFPCSLP</sequence>
<reference evidence="1" key="2">
    <citation type="journal article" date="2015" name="Data Brief">
        <title>Shoot transcriptome of the giant reed, Arundo donax.</title>
        <authorList>
            <person name="Barrero R.A."/>
            <person name="Guerrero F.D."/>
            <person name="Moolhuijzen P."/>
            <person name="Goolsby J.A."/>
            <person name="Tidwell J."/>
            <person name="Bellgard S.E."/>
            <person name="Bellgard M.I."/>
        </authorList>
    </citation>
    <scope>NUCLEOTIDE SEQUENCE</scope>
    <source>
        <tissue evidence="1">Shoot tissue taken approximately 20 cm above the soil surface</tissue>
    </source>
</reference>
<accession>A0A0A8Y0E2</accession>
<proteinExistence type="predicted"/>
<dbReference type="AlphaFoldDB" id="A0A0A8Y0E2"/>
<dbReference type="EMBL" id="GBRH01280413">
    <property type="protein sequence ID" value="JAD17482.1"/>
    <property type="molecule type" value="Transcribed_RNA"/>
</dbReference>
<protein>
    <submittedName>
        <fullName evidence="1">Uncharacterized protein</fullName>
    </submittedName>
</protein>
<reference evidence="1" key="1">
    <citation type="submission" date="2014-09" db="EMBL/GenBank/DDBJ databases">
        <authorList>
            <person name="Magalhaes I.L.F."/>
            <person name="Oliveira U."/>
            <person name="Santos F.R."/>
            <person name="Vidigal T.H.D.A."/>
            <person name="Brescovit A.D."/>
            <person name="Santos A.J."/>
        </authorList>
    </citation>
    <scope>NUCLEOTIDE SEQUENCE</scope>
    <source>
        <tissue evidence="1">Shoot tissue taken approximately 20 cm above the soil surface</tissue>
    </source>
</reference>
<evidence type="ECO:0000313" key="1">
    <source>
        <dbReference type="EMBL" id="JAD17482.1"/>
    </source>
</evidence>